<reference evidence="2" key="1">
    <citation type="submission" date="2019-03" db="EMBL/GenBank/DDBJ databases">
        <title>Evidence of extensive intraspecific noncoding reshuffling in a 169kb mitochondrial genome of basidiomycete fungus.</title>
        <authorList>
            <person name="Lee H.-H."/>
            <person name="Ke H.-M."/>
            <person name="Lin C.-Y.I."/>
            <person name="Lee T.J."/>
            <person name="Chung C.-L."/>
            <person name="Tsai I.J."/>
        </authorList>
    </citation>
    <scope>NUCLEOTIDE SEQUENCE</scope>
    <source>
        <strain evidence="2">FP133613</strain>
    </source>
</reference>
<evidence type="ECO:0000313" key="2">
    <source>
        <dbReference type="EMBL" id="QEG57159.1"/>
    </source>
</evidence>
<keyword evidence="1" id="KW-1133">Transmembrane helix</keyword>
<dbReference type="AlphaFoldDB" id="A0A5B9RCW1"/>
<proteinExistence type="predicted"/>
<geneLocation type="mitochondrion" evidence="2"/>
<keyword evidence="1" id="KW-0812">Transmembrane</keyword>
<organism evidence="2">
    <name type="scientific">Coniferiporia sulphurascens</name>
    <name type="common">Laminated root rot fungus</name>
    <name type="synonym">Phellinidium sulphurascens</name>
    <dbReference type="NCBI Taxonomy" id="175648"/>
    <lineage>
        <taxon>Eukaryota</taxon>
        <taxon>Fungi</taxon>
        <taxon>Dikarya</taxon>
        <taxon>Basidiomycota</taxon>
        <taxon>Agaricomycotina</taxon>
        <taxon>Agaricomycetes</taxon>
        <taxon>Hymenochaetales</taxon>
        <taxon>Hymenochaetaceae</taxon>
        <taxon>Coniferiporia</taxon>
    </lineage>
</organism>
<name>A0A5B9RCW1_CONSH</name>
<gene>
    <name evidence="2" type="ORF">PSUO_000060</name>
</gene>
<keyword evidence="2" id="KW-0496">Mitochondrion</keyword>
<sequence length="111" mass="12923">MKQCNKMKNKQTIKSKLTPLKEKLIKTTVKTRAITLSSWFVNYKNWITKVSLVNYIGKYIDPKLLIAVIGVLRYFTKVTLYTNLFLAIIAYIASMMQLDVAISLELYTYIF</sequence>
<evidence type="ECO:0000256" key="1">
    <source>
        <dbReference type="SAM" id="Phobius"/>
    </source>
</evidence>
<protein>
    <submittedName>
        <fullName evidence="2">Uncharacterized protein</fullName>
    </submittedName>
</protein>
<feature type="transmembrane region" description="Helical" evidence="1">
    <location>
        <begin position="78"/>
        <end position="98"/>
    </location>
</feature>
<keyword evidence="1" id="KW-0472">Membrane</keyword>
<accession>A0A5B9RCW1</accession>
<dbReference type="EMBL" id="MK623260">
    <property type="protein sequence ID" value="QEG57159.1"/>
    <property type="molecule type" value="Genomic_DNA"/>
</dbReference>